<evidence type="ECO:0000256" key="1">
    <source>
        <dbReference type="SAM" id="MobiDB-lite"/>
    </source>
</evidence>
<evidence type="ECO:0000259" key="3">
    <source>
        <dbReference type="Pfam" id="PF00534"/>
    </source>
</evidence>
<dbReference type="InterPro" id="IPR001296">
    <property type="entry name" value="Glyco_trans_1"/>
</dbReference>
<dbReference type="GO" id="GO:0016758">
    <property type="term" value="F:hexosyltransferase activity"/>
    <property type="evidence" value="ECO:0007669"/>
    <property type="project" value="TreeGrafter"/>
</dbReference>
<keyword evidence="2" id="KW-1133">Transmembrane helix</keyword>
<dbReference type="Proteomes" id="UP000320176">
    <property type="component" value="Unassembled WGS sequence"/>
</dbReference>
<dbReference type="CDD" id="cd03794">
    <property type="entry name" value="GT4_WbuB-like"/>
    <property type="match status" value="1"/>
</dbReference>
<feature type="region of interest" description="Disordered" evidence="1">
    <location>
        <begin position="439"/>
        <end position="465"/>
    </location>
</feature>
<keyword evidence="6" id="KW-1185">Reference proteome</keyword>
<feature type="domain" description="Glycosyl transferase family 1" evidence="3">
    <location>
        <begin position="240"/>
        <end position="402"/>
    </location>
</feature>
<evidence type="ECO:0000256" key="2">
    <source>
        <dbReference type="SAM" id="Phobius"/>
    </source>
</evidence>
<name>A0A5C6AF78_9BACT</name>
<evidence type="ECO:0000259" key="4">
    <source>
        <dbReference type="Pfam" id="PF13579"/>
    </source>
</evidence>
<protein>
    <submittedName>
        <fullName evidence="5">Alpha-D-kanosaminyltransferase</fullName>
        <ecNumber evidence="5">2.4.1.301</ecNumber>
    </submittedName>
</protein>
<dbReference type="EMBL" id="SJPN01000006">
    <property type="protein sequence ID" value="TWT98624.1"/>
    <property type="molecule type" value="Genomic_DNA"/>
</dbReference>
<dbReference type="PANTHER" id="PTHR45947">
    <property type="entry name" value="SULFOQUINOVOSYL TRANSFERASE SQD2"/>
    <property type="match status" value="1"/>
</dbReference>
<comment type="caution">
    <text evidence="5">The sequence shown here is derived from an EMBL/GenBank/DDBJ whole genome shotgun (WGS) entry which is preliminary data.</text>
</comment>
<gene>
    <name evidence="5" type="primary">kanE_3</name>
    <name evidence="5" type="ORF">Pla52n_51410</name>
</gene>
<keyword evidence="2" id="KW-0472">Membrane</keyword>
<dbReference type="OrthoDB" id="9811902at2"/>
<dbReference type="EC" id="2.4.1.301" evidence="5"/>
<feature type="domain" description="Glycosyltransferase subfamily 4-like N-terminal" evidence="4">
    <location>
        <begin position="32"/>
        <end position="217"/>
    </location>
</feature>
<evidence type="ECO:0000313" key="6">
    <source>
        <dbReference type="Proteomes" id="UP000320176"/>
    </source>
</evidence>
<proteinExistence type="predicted"/>
<dbReference type="PANTHER" id="PTHR45947:SF3">
    <property type="entry name" value="SULFOQUINOVOSYL TRANSFERASE SQD2"/>
    <property type="match status" value="1"/>
</dbReference>
<feature type="transmembrane region" description="Helical" evidence="2">
    <location>
        <begin position="100"/>
        <end position="118"/>
    </location>
</feature>
<accession>A0A5C6AF78</accession>
<dbReference type="InterPro" id="IPR028098">
    <property type="entry name" value="Glyco_trans_4-like_N"/>
</dbReference>
<dbReference type="SUPFAM" id="SSF53756">
    <property type="entry name" value="UDP-Glycosyltransferase/glycogen phosphorylase"/>
    <property type="match status" value="1"/>
</dbReference>
<dbReference type="Gene3D" id="3.40.50.2000">
    <property type="entry name" value="Glycogen Phosphorylase B"/>
    <property type="match status" value="2"/>
</dbReference>
<organism evidence="5 6">
    <name type="scientific">Stieleria varia</name>
    <dbReference type="NCBI Taxonomy" id="2528005"/>
    <lineage>
        <taxon>Bacteria</taxon>
        <taxon>Pseudomonadati</taxon>
        <taxon>Planctomycetota</taxon>
        <taxon>Planctomycetia</taxon>
        <taxon>Pirellulales</taxon>
        <taxon>Pirellulaceae</taxon>
        <taxon>Stieleria</taxon>
    </lineage>
</organism>
<reference evidence="5 6" key="1">
    <citation type="submission" date="2019-02" db="EMBL/GenBank/DDBJ databases">
        <title>Deep-cultivation of Planctomycetes and their phenomic and genomic characterization uncovers novel biology.</title>
        <authorList>
            <person name="Wiegand S."/>
            <person name="Jogler M."/>
            <person name="Boedeker C."/>
            <person name="Pinto D."/>
            <person name="Vollmers J."/>
            <person name="Rivas-Marin E."/>
            <person name="Kohn T."/>
            <person name="Peeters S.H."/>
            <person name="Heuer A."/>
            <person name="Rast P."/>
            <person name="Oberbeckmann S."/>
            <person name="Bunk B."/>
            <person name="Jeske O."/>
            <person name="Meyerdierks A."/>
            <person name="Storesund J.E."/>
            <person name="Kallscheuer N."/>
            <person name="Luecker S."/>
            <person name="Lage O.M."/>
            <person name="Pohl T."/>
            <person name="Merkel B.J."/>
            <person name="Hornburger P."/>
            <person name="Mueller R.-W."/>
            <person name="Bruemmer F."/>
            <person name="Labrenz M."/>
            <person name="Spormann A.M."/>
            <person name="Op Den Camp H."/>
            <person name="Overmann J."/>
            <person name="Amann R."/>
            <person name="Jetten M.S.M."/>
            <person name="Mascher T."/>
            <person name="Medema M.H."/>
            <person name="Devos D.P."/>
            <person name="Kaster A.-K."/>
            <person name="Ovreas L."/>
            <person name="Rohde M."/>
            <person name="Galperin M.Y."/>
            <person name="Jogler C."/>
        </authorList>
    </citation>
    <scope>NUCLEOTIDE SEQUENCE [LARGE SCALE GENOMIC DNA]</scope>
    <source>
        <strain evidence="5 6">Pla52n</strain>
    </source>
</reference>
<dbReference type="AlphaFoldDB" id="A0A5C6AF78"/>
<dbReference type="Pfam" id="PF13579">
    <property type="entry name" value="Glyco_trans_4_4"/>
    <property type="match status" value="1"/>
</dbReference>
<dbReference type="InterPro" id="IPR050194">
    <property type="entry name" value="Glycosyltransferase_grp1"/>
</dbReference>
<keyword evidence="2" id="KW-0812">Transmembrane</keyword>
<keyword evidence="5" id="KW-0328">Glycosyltransferase</keyword>
<keyword evidence="5" id="KW-0808">Transferase</keyword>
<sequence>MPDWGRTFLDHANQTVKIVFFSHYFTPEGNAPASRTHDHCARWAAAGHEVTVITCAPNVPNGEVYEGYSNGLWPVRETIDGIEVVRVWTRIRPKPGKKDLILNFLSYMFSALFAFVFFVRRPNVIVATSPQFFCGVAGVLASWLKWRPLVLEIRDIWPESILTVGAMGRSPIIRALEVIERWMYRNASHIVAVGSGYRTNIMKKVGLGDRISVITNGVDPEQFTPEERCLDIVETYGLQGKFICSYVGTVGLAHGLDIVVRTAERLRDAGRDDVVFMVVGGGAKLSSLRETVSELRLDDFIVMTGHLDKPQMPKVLATSDACLVHLSNVALFATVIPSKIFETMAMERPIIMGVKGPARDIVMMAGGGVAVEPEDDAELFNAVLRLAEDPELARAMGSDARRFALKHFDRNDLAATYLTLLREVASGQPVTTVVADLPAIGPEERRSKSSSSAGVAAKTQAEQVG</sequence>
<dbReference type="Pfam" id="PF00534">
    <property type="entry name" value="Glycos_transf_1"/>
    <property type="match status" value="1"/>
</dbReference>
<evidence type="ECO:0000313" key="5">
    <source>
        <dbReference type="EMBL" id="TWT98624.1"/>
    </source>
</evidence>